<protein>
    <submittedName>
        <fullName evidence="1">Uncharacterized protein</fullName>
    </submittedName>
</protein>
<reference evidence="1" key="1">
    <citation type="submission" date="2019-11" db="EMBL/GenBank/DDBJ databases">
        <authorList>
            <person name="Feng L."/>
        </authorList>
    </citation>
    <scope>NUCLEOTIDE SEQUENCE</scope>
    <source>
        <strain evidence="1">ElimosumLFYP34</strain>
    </source>
</reference>
<proteinExistence type="predicted"/>
<name>A0A6N2ZIC6_EUBLI</name>
<evidence type="ECO:0000313" key="1">
    <source>
        <dbReference type="EMBL" id="VYT79214.1"/>
    </source>
</evidence>
<dbReference type="EMBL" id="CACRTR010000003">
    <property type="protein sequence ID" value="VYT79214.1"/>
    <property type="molecule type" value="Genomic_DNA"/>
</dbReference>
<sequence>MIEEKLDYLIREVADLKQMQKDQLEILQKIIAAEGESIQEFKNVVQTFKDLVSQGF</sequence>
<dbReference type="AlphaFoldDB" id="A0A6N2ZIC6"/>
<accession>A0A6N2ZIC6</accession>
<gene>
    <name evidence="1" type="ORF">ELLFYP34_01930</name>
</gene>
<organism evidence="1">
    <name type="scientific">Eubacterium limosum</name>
    <dbReference type="NCBI Taxonomy" id="1736"/>
    <lineage>
        <taxon>Bacteria</taxon>
        <taxon>Bacillati</taxon>
        <taxon>Bacillota</taxon>
        <taxon>Clostridia</taxon>
        <taxon>Eubacteriales</taxon>
        <taxon>Eubacteriaceae</taxon>
        <taxon>Eubacterium</taxon>
    </lineage>
</organism>